<dbReference type="Gramene" id="Mp8g19000.1">
    <property type="protein sequence ID" value="Mp8g19000.1.cds1"/>
    <property type="gene ID" value="Mp8g19000"/>
</dbReference>
<dbReference type="InterPro" id="IPR037244">
    <property type="entry name" value="TSP9_sf"/>
</dbReference>
<dbReference type="Pfam" id="PF11493">
    <property type="entry name" value="TSP9"/>
    <property type="match status" value="1"/>
</dbReference>
<dbReference type="AlphaFoldDB" id="A0A2R6W811"/>
<evidence type="ECO:0000313" key="2">
    <source>
        <dbReference type="EMBL" id="PTQ29991.1"/>
    </source>
</evidence>
<feature type="compositionally biased region" description="Low complexity" evidence="1">
    <location>
        <begin position="55"/>
        <end position="72"/>
    </location>
</feature>
<keyword evidence="3" id="KW-1185">Reference proteome</keyword>
<dbReference type="OrthoDB" id="1301212at2759"/>
<dbReference type="SUPFAM" id="SSF144256">
    <property type="entry name" value="TSP9-like"/>
    <property type="match status" value="1"/>
</dbReference>
<organism evidence="2 3">
    <name type="scientific">Marchantia polymorpha</name>
    <name type="common">Common liverwort</name>
    <name type="synonym">Marchantia aquatica</name>
    <dbReference type="NCBI Taxonomy" id="3197"/>
    <lineage>
        <taxon>Eukaryota</taxon>
        <taxon>Viridiplantae</taxon>
        <taxon>Streptophyta</taxon>
        <taxon>Embryophyta</taxon>
        <taxon>Marchantiophyta</taxon>
        <taxon>Marchantiopsida</taxon>
        <taxon>Marchantiidae</taxon>
        <taxon>Marchantiales</taxon>
        <taxon>Marchantiaceae</taxon>
        <taxon>Marchantia</taxon>
    </lineage>
</organism>
<dbReference type="InterPro" id="IPR021584">
    <property type="entry name" value="TSP9"/>
</dbReference>
<gene>
    <name evidence="2" type="ORF">MARPO_0131s0004</name>
</gene>
<feature type="region of interest" description="Disordered" evidence="1">
    <location>
        <begin position="46"/>
        <end position="78"/>
    </location>
</feature>
<dbReference type="Proteomes" id="UP000244005">
    <property type="component" value="Unassembled WGS sequence"/>
</dbReference>
<name>A0A2R6W811_MARPO</name>
<reference evidence="3" key="1">
    <citation type="journal article" date="2017" name="Cell">
        <title>Insights into land plant evolution garnered from the Marchantia polymorpha genome.</title>
        <authorList>
            <person name="Bowman J.L."/>
            <person name="Kohchi T."/>
            <person name="Yamato K.T."/>
            <person name="Jenkins J."/>
            <person name="Shu S."/>
            <person name="Ishizaki K."/>
            <person name="Yamaoka S."/>
            <person name="Nishihama R."/>
            <person name="Nakamura Y."/>
            <person name="Berger F."/>
            <person name="Adam C."/>
            <person name="Aki S.S."/>
            <person name="Althoff F."/>
            <person name="Araki T."/>
            <person name="Arteaga-Vazquez M.A."/>
            <person name="Balasubrmanian S."/>
            <person name="Barry K."/>
            <person name="Bauer D."/>
            <person name="Boehm C.R."/>
            <person name="Briginshaw L."/>
            <person name="Caballero-Perez J."/>
            <person name="Catarino B."/>
            <person name="Chen F."/>
            <person name="Chiyoda S."/>
            <person name="Chovatia M."/>
            <person name="Davies K.M."/>
            <person name="Delmans M."/>
            <person name="Demura T."/>
            <person name="Dierschke T."/>
            <person name="Dolan L."/>
            <person name="Dorantes-Acosta A.E."/>
            <person name="Eklund D.M."/>
            <person name="Florent S.N."/>
            <person name="Flores-Sandoval E."/>
            <person name="Fujiyama A."/>
            <person name="Fukuzawa H."/>
            <person name="Galik B."/>
            <person name="Grimanelli D."/>
            <person name="Grimwood J."/>
            <person name="Grossniklaus U."/>
            <person name="Hamada T."/>
            <person name="Haseloff J."/>
            <person name="Hetherington A.J."/>
            <person name="Higo A."/>
            <person name="Hirakawa Y."/>
            <person name="Hundley H.N."/>
            <person name="Ikeda Y."/>
            <person name="Inoue K."/>
            <person name="Inoue S.I."/>
            <person name="Ishida S."/>
            <person name="Jia Q."/>
            <person name="Kakita M."/>
            <person name="Kanazawa T."/>
            <person name="Kawai Y."/>
            <person name="Kawashima T."/>
            <person name="Kennedy M."/>
            <person name="Kinose K."/>
            <person name="Kinoshita T."/>
            <person name="Kohara Y."/>
            <person name="Koide E."/>
            <person name="Komatsu K."/>
            <person name="Kopischke S."/>
            <person name="Kubo M."/>
            <person name="Kyozuka J."/>
            <person name="Lagercrantz U."/>
            <person name="Lin S.S."/>
            <person name="Lindquist E."/>
            <person name="Lipzen A.M."/>
            <person name="Lu C.W."/>
            <person name="De Luna E."/>
            <person name="Martienssen R.A."/>
            <person name="Minamino N."/>
            <person name="Mizutani M."/>
            <person name="Mizutani M."/>
            <person name="Mochizuki N."/>
            <person name="Monte I."/>
            <person name="Mosher R."/>
            <person name="Nagasaki H."/>
            <person name="Nakagami H."/>
            <person name="Naramoto S."/>
            <person name="Nishitani K."/>
            <person name="Ohtani M."/>
            <person name="Okamoto T."/>
            <person name="Okumura M."/>
            <person name="Phillips J."/>
            <person name="Pollak B."/>
            <person name="Reinders A."/>
            <person name="Rovekamp M."/>
            <person name="Sano R."/>
            <person name="Sawa S."/>
            <person name="Schmid M.W."/>
            <person name="Shirakawa M."/>
            <person name="Solano R."/>
            <person name="Spunde A."/>
            <person name="Suetsugu N."/>
            <person name="Sugano S."/>
            <person name="Sugiyama A."/>
            <person name="Sun R."/>
            <person name="Suzuki Y."/>
            <person name="Takenaka M."/>
            <person name="Takezawa D."/>
            <person name="Tomogane H."/>
            <person name="Tsuzuki M."/>
            <person name="Ueda T."/>
            <person name="Umeda M."/>
            <person name="Ward J.M."/>
            <person name="Watanabe Y."/>
            <person name="Yazaki K."/>
            <person name="Yokoyama R."/>
            <person name="Yoshitake Y."/>
            <person name="Yotsui I."/>
            <person name="Zachgo S."/>
            <person name="Schmutz J."/>
        </authorList>
    </citation>
    <scope>NUCLEOTIDE SEQUENCE [LARGE SCALE GENOMIC DNA]</scope>
    <source>
        <strain evidence="3">Tak-1</strain>
    </source>
</reference>
<evidence type="ECO:0000313" key="3">
    <source>
        <dbReference type="Proteomes" id="UP000244005"/>
    </source>
</evidence>
<dbReference type="EMBL" id="KZ772803">
    <property type="protein sequence ID" value="PTQ29991.1"/>
    <property type="molecule type" value="Genomic_DNA"/>
</dbReference>
<sequence>MVPFALSLPMGGQVIMAAGAKSEKKGFFDWLSDALDKDGLLEVDPLLGKAGDGKSGPSPAGKKGPASAPQKKLNFFKK</sequence>
<proteinExistence type="predicted"/>
<protein>
    <submittedName>
        <fullName evidence="2">Uncharacterized protein</fullName>
    </submittedName>
</protein>
<evidence type="ECO:0000256" key="1">
    <source>
        <dbReference type="SAM" id="MobiDB-lite"/>
    </source>
</evidence>
<accession>A0A2R6W811</accession>